<dbReference type="AlphaFoldDB" id="N2ANQ9"/>
<keyword evidence="3" id="KW-1185">Reference proteome</keyword>
<evidence type="ECO:0000313" key="2">
    <source>
        <dbReference type="EMBL" id="EMZ26089.1"/>
    </source>
</evidence>
<dbReference type="OrthoDB" id="9788687at2"/>
<dbReference type="InterPro" id="IPR043502">
    <property type="entry name" value="DNA/RNA_pol_sf"/>
</dbReference>
<sequence length="840" mass="100104">MGNKDILCEISEKLYSLLVVNQYAAGIQQPDGKYITCYFPVTPFVIENMLLCRGSMGCYQQGYRTNSIKWVCLDFDCKDKRNPDLNMLYHTAIQPMTELLDNLNIRYLTEFSGRRGIHIWIIFDSIIKKDKGYQIVQKLLELSALQDEIQEFWNLDKFPATDSSKGNIVGKQVKFPLSCHKSGLQSYFFQKEFIEESDAGEEEFWYKQLMILKNYEENNIEEIEERLGLDSQVDNEEFRYKYRQYLLLDKIPITVEQTIKLLGKTKVFKDIFSRMMRGQAHPRDWTVLLGTLAECDENSELLKSMLMQFPNYDEIKTVNNIEKLREQYFPATFRYLYHLYDMPIEDGLDPEETGFHYLLRTAGFEDRAIEKYVSWNEKKVITDISSTIIKEQNYLLENDEVIDILLWNHLRNLNEYDRCYYNNLVDKIVKGKAEECIEPDYLLYHRKESEVKIRTLISLFTKDRVVTTHLAIMLYERLQNKWDSYSYHVSLTSKNQIFYPWFSSWKRYISEIRTFLDIPFMQNYEVFYIDLKGFYNHIDFLTVYNTFEKDLENESANIFQYLVQYNDKLMKKVHGGYRIGVPQGPAYARIIAEMFLDKVLKKAYKGFDVKLFHEYRYVDDIVIFCNPNMDGDALYQNIRNTLLAYGLPCNLEKSQYMGFISELSKQQRSTLLHADKMTYELSETDFRGPLLPFERKEMLNEYLLNHEFDISMISYIFGRKTFVNAQRWYIVHHAKDIFISQIGRGSSFRKFYKYLFQHEDTCKQCLEKGLFEEIPVGTINFHNFLSELYLFVQSQEISFELFEYLKTMYLKKISEEELDTRERDVWSALINFQQEASDEY</sequence>
<feature type="domain" description="Reverse transcriptase" evidence="1">
    <location>
        <begin position="426"/>
        <end position="691"/>
    </location>
</feature>
<dbReference type="EMBL" id="AQFT01000085">
    <property type="protein sequence ID" value="EMZ26089.1"/>
    <property type="molecule type" value="Genomic_DNA"/>
</dbReference>
<gene>
    <name evidence="2" type="ORF">C823_02582</name>
</gene>
<evidence type="ECO:0000313" key="3">
    <source>
        <dbReference type="Proteomes" id="UP000012589"/>
    </source>
</evidence>
<dbReference type="CDD" id="cd00525">
    <property type="entry name" value="AE_Prim_S_like"/>
    <property type="match status" value="1"/>
</dbReference>
<dbReference type="Pfam" id="PF00078">
    <property type="entry name" value="RVT_1"/>
    <property type="match status" value="1"/>
</dbReference>
<dbReference type="STRING" id="1235802.C823_02582"/>
<organism evidence="2 3">
    <name type="scientific">Eubacterium plexicaudatum ASF492</name>
    <dbReference type="NCBI Taxonomy" id="1235802"/>
    <lineage>
        <taxon>Bacteria</taxon>
        <taxon>Bacillati</taxon>
        <taxon>Bacillota</taxon>
        <taxon>Clostridia</taxon>
        <taxon>Eubacteriales</taxon>
        <taxon>Eubacteriaceae</taxon>
        <taxon>Eubacterium</taxon>
    </lineage>
</organism>
<dbReference type="PATRIC" id="fig|1235802.3.peg.2732"/>
<dbReference type="InterPro" id="IPR054347">
    <property type="entry name" value="TOTE_primase"/>
</dbReference>
<dbReference type="Proteomes" id="UP000012589">
    <property type="component" value="Unassembled WGS sequence"/>
</dbReference>
<dbReference type="SUPFAM" id="SSF56747">
    <property type="entry name" value="Prim-pol domain"/>
    <property type="match status" value="1"/>
</dbReference>
<dbReference type="Pfam" id="PF22548">
    <property type="entry name" value="AEP-TOTE"/>
    <property type="match status" value="1"/>
</dbReference>
<dbReference type="PROSITE" id="PS50878">
    <property type="entry name" value="RT_POL"/>
    <property type="match status" value="1"/>
</dbReference>
<dbReference type="eggNOG" id="COG3344">
    <property type="taxonomic scope" value="Bacteria"/>
</dbReference>
<protein>
    <recommendedName>
        <fullName evidence="1">Reverse transcriptase domain-containing protein</fullName>
    </recommendedName>
</protein>
<name>N2ANQ9_9FIRM</name>
<proteinExistence type="predicted"/>
<evidence type="ECO:0000259" key="1">
    <source>
        <dbReference type="PROSITE" id="PS50878"/>
    </source>
</evidence>
<accession>N2ANQ9</accession>
<dbReference type="SUPFAM" id="SSF56672">
    <property type="entry name" value="DNA/RNA polymerases"/>
    <property type="match status" value="1"/>
</dbReference>
<dbReference type="HOGENOM" id="CLU_339422_0_0_9"/>
<reference evidence="2 3" key="1">
    <citation type="journal article" date="2014" name="Genome Announc.">
        <title>Draft genome sequences of the altered schaedler flora, a defined bacterial community from gnotobiotic mice.</title>
        <authorList>
            <person name="Wannemuehler M.J."/>
            <person name="Overstreet A.M."/>
            <person name="Ward D.V."/>
            <person name="Phillips G.J."/>
        </authorList>
    </citation>
    <scope>NUCLEOTIDE SEQUENCE [LARGE SCALE GENOMIC DNA]</scope>
    <source>
        <strain evidence="2 3">ASF492</strain>
    </source>
</reference>
<dbReference type="InterPro" id="IPR000477">
    <property type="entry name" value="RT_dom"/>
</dbReference>
<comment type="caution">
    <text evidence="2">The sequence shown here is derived from an EMBL/GenBank/DDBJ whole genome shotgun (WGS) entry which is preliminary data.</text>
</comment>